<dbReference type="InterPro" id="IPR005776">
    <property type="entry name" value="OadA"/>
</dbReference>
<dbReference type="InterPro" id="IPR001882">
    <property type="entry name" value="Biotin_BS"/>
</dbReference>
<dbReference type="SUPFAM" id="SSF51569">
    <property type="entry name" value="Aldolase"/>
    <property type="match status" value="1"/>
</dbReference>
<dbReference type="SUPFAM" id="SSF89000">
    <property type="entry name" value="post-HMGL domain-like"/>
    <property type="match status" value="1"/>
</dbReference>
<comment type="caution">
    <text evidence="5">The sequence shown here is derived from an EMBL/GenBank/DDBJ whole genome shotgun (WGS) entry which is preliminary data.</text>
</comment>
<dbReference type="Gene3D" id="3.20.20.70">
    <property type="entry name" value="Aldolase class I"/>
    <property type="match status" value="1"/>
</dbReference>
<keyword evidence="6" id="KW-1185">Reference proteome</keyword>
<dbReference type="PANTHER" id="PTHR43778">
    <property type="entry name" value="PYRUVATE CARBOXYLASE"/>
    <property type="match status" value="1"/>
</dbReference>
<dbReference type="GO" id="GO:0006094">
    <property type="term" value="P:gluconeogenesis"/>
    <property type="evidence" value="ECO:0007669"/>
    <property type="project" value="TreeGrafter"/>
</dbReference>
<keyword evidence="2" id="KW-0175">Coiled coil</keyword>
<dbReference type="Pfam" id="PF00364">
    <property type="entry name" value="Biotin_lipoyl"/>
    <property type="match status" value="1"/>
</dbReference>
<evidence type="ECO:0000259" key="4">
    <source>
        <dbReference type="PROSITE" id="PS50991"/>
    </source>
</evidence>
<dbReference type="CDD" id="cd06850">
    <property type="entry name" value="biotinyl_domain"/>
    <property type="match status" value="1"/>
</dbReference>
<reference evidence="5 6" key="1">
    <citation type="submission" date="2017-03" db="EMBL/GenBank/DDBJ databases">
        <title>Genomic and clinical evidence uncovers the enterohepatic species Helicobacter valdiviensis as a potential human intestinal pathogen.</title>
        <authorList>
            <person name="Fresia P."/>
            <person name="Jara R."/>
            <person name="Sierra R."/>
            <person name="Ferres I."/>
            <person name="Greif G."/>
            <person name="Iraola G."/>
            <person name="Collado L."/>
        </authorList>
    </citation>
    <scope>NUCLEOTIDE SEQUENCE [LARGE SCALE GENOMIC DNA]</scope>
    <source>
        <strain evidence="5 6">WBE14</strain>
    </source>
</reference>
<proteinExistence type="predicted"/>
<dbReference type="PROSITE" id="PS50968">
    <property type="entry name" value="BIOTINYL_LIPOYL"/>
    <property type="match status" value="1"/>
</dbReference>
<dbReference type="OrthoDB" id="9769961at2"/>
<dbReference type="AlphaFoldDB" id="A0A2W6MXA2"/>
<dbReference type="InterPro" id="IPR000891">
    <property type="entry name" value="PYR_CT"/>
</dbReference>
<dbReference type="GO" id="GO:0005737">
    <property type="term" value="C:cytoplasm"/>
    <property type="evidence" value="ECO:0007669"/>
    <property type="project" value="TreeGrafter"/>
</dbReference>
<dbReference type="GO" id="GO:0006814">
    <property type="term" value="P:sodium ion transport"/>
    <property type="evidence" value="ECO:0007669"/>
    <property type="project" value="InterPro"/>
</dbReference>
<dbReference type="NCBIfam" id="TIGR01108">
    <property type="entry name" value="oadA"/>
    <property type="match status" value="1"/>
</dbReference>
<feature type="domain" description="Pyruvate carboxyltransferase" evidence="4">
    <location>
        <begin position="2"/>
        <end position="262"/>
    </location>
</feature>
<name>A0A2W6MXA2_9HELI</name>
<dbReference type="SUPFAM" id="SSF51230">
    <property type="entry name" value="Single hybrid motif"/>
    <property type="match status" value="1"/>
</dbReference>
<keyword evidence="1" id="KW-0092">Biotin</keyword>
<dbReference type="Gene3D" id="2.40.50.100">
    <property type="match status" value="1"/>
</dbReference>
<dbReference type="GO" id="GO:0004736">
    <property type="term" value="F:pyruvate carboxylase activity"/>
    <property type="evidence" value="ECO:0007669"/>
    <property type="project" value="TreeGrafter"/>
</dbReference>
<dbReference type="InterPro" id="IPR011053">
    <property type="entry name" value="Single_hybrid_motif"/>
</dbReference>
<organism evidence="5 6">
    <name type="scientific">Helicobacter valdiviensis</name>
    <dbReference type="NCBI Taxonomy" id="1458358"/>
    <lineage>
        <taxon>Bacteria</taxon>
        <taxon>Pseudomonadati</taxon>
        <taxon>Campylobacterota</taxon>
        <taxon>Epsilonproteobacteria</taxon>
        <taxon>Campylobacterales</taxon>
        <taxon>Helicobacteraceae</taxon>
        <taxon>Helicobacter</taxon>
    </lineage>
</organism>
<dbReference type="EMBL" id="NBIU01000001">
    <property type="protein sequence ID" value="PZT49155.1"/>
    <property type="molecule type" value="Genomic_DNA"/>
</dbReference>
<dbReference type="InterPro" id="IPR000089">
    <property type="entry name" value="Biotin_lipoyl"/>
</dbReference>
<dbReference type="InterPro" id="IPR003379">
    <property type="entry name" value="Carboxylase_cons_dom"/>
</dbReference>
<protein>
    <submittedName>
        <fullName evidence="5">Oxaloacetate decarboxylase subunit alpha</fullName>
    </submittedName>
</protein>
<dbReference type="InterPro" id="IPR055268">
    <property type="entry name" value="PCB-like"/>
</dbReference>
<evidence type="ECO:0000256" key="2">
    <source>
        <dbReference type="SAM" id="Coils"/>
    </source>
</evidence>
<dbReference type="RefSeq" id="WP_111228905.1">
    <property type="nucleotide sequence ID" value="NZ_NBIU01000001.1"/>
</dbReference>
<sequence length="594" mass="66238">MIKITENSLRDGHQSLLATRMRTEDMIEAAKIFEQIGFHSVEVWGGATYDTCLRYLKEDPFVRLATFKEIFKTTPIQMLLRGQNLIGYRHYADDVVREFIRLCAQNGVDIFRIFDALNDTRNLITSIEEVKKQGKHAQGAICYTTSPVHSTKTFVELAKTLAKMGCDSLAIKDMAGLITPNATYELVKAIKEEVNLPLALHTHSTAGFAFGSHLKAIEAGVDILDLANSALAEGTSHPCTQSMVATLKDTKWDSKLSLELMEKAAEILKKNRRKYKKFESEYNNIDTRVLVSQIPGGMISNMANQLKEQNALDKMDEVLKEIPNVRKDFGYPPLVTPSSQIVGTQAVLNILSQTRYKTLTTESKNLIKGYYGKTPAPIAQDLIKRLKDEGEEIISVRPADKLEDELQIAQQESKGFAKSQTDIISYAMFGQIAKTFLEERNENRLSPEPLTTFESNIKMPKEFSINLHGESFRIKVEGSGAKDEAVRPFFVRVDGDLKEVLVESLDENNTSTLKKSDSLPQASLPGHIISPMPGNLTKLLVQVGEKIKEGQVLAIVEAMKMENQVLATIGGEIKEIYAKEGQQISANLAIMFVE</sequence>
<dbReference type="InterPro" id="IPR013785">
    <property type="entry name" value="Aldolase_TIM"/>
</dbReference>
<dbReference type="FunFam" id="2.40.50.100:FF:000003">
    <property type="entry name" value="Acetyl-CoA carboxylase biotin carboxyl carrier protein"/>
    <property type="match status" value="1"/>
</dbReference>
<gene>
    <name evidence="5" type="ORF">B6S12_00755</name>
</gene>
<accession>A0A2W6MXA2</accession>
<dbReference type="PROSITE" id="PS00188">
    <property type="entry name" value="BIOTIN"/>
    <property type="match status" value="1"/>
</dbReference>
<dbReference type="CDD" id="cd07937">
    <property type="entry name" value="DRE_TIM_PC_TC_5S"/>
    <property type="match status" value="1"/>
</dbReference>
<dbReference type="GO" id="GO:0008948">
    <property type="term" value="F:oxaloacetate decarboxylase activity"/>
    <property type="evidence" value="ECO:0007669"/>
    <property type="project" value="InterPro"/>
</dbReference>
<dbReference type="PROSITE" id="PS50991">
    <property type="entry name" value="PYR_CT"/>
    <property type="match status" value="1"/>
</dbReference>
<feature type="coiled-coil region" evidence="2">
    <location>
        <begin position="261"/>
        <end position="288"/>
    </location>
</feature>
<dbReference type="Proteomes" id="UP000249746">
    <property type="component" value="Unassembled WGS sequence"/>
</dbReference>
<evidence type="ECO:0000313" key="5">
    <source>
        <dbReference type="EMBL" id="PZT49155.1"/>
    </source>
</evidence>
<dbReference type="Pfam" id="PF02436">
    <property type="entry name" value="PYC_OADA"/>
    <property type="match status" value="1"/>
</dbReference>
<dbReference type="PANTHER" id="PTHR43778:SF2">
    <property type="entry name" value="PYRUVATE CARBOXYLASE, MITOCHONDRIAL"/>
    <property type="match status" value="1"/>
</dbReference>
<dbReference type="NCBIfam" id="NF006761">
    <property type="entry name" value="PRK09282.1"/>
    <property type="match status" value="1"/>
</dbReference>
<evidence type="ECO:0000259" key="3">
    <source>
        <dbReference type="PROSITE" id="PS50968"/>
    </source>
</evidence>
<evidence type="ECO:0000313" key="6">
    <source>
        <dbReference type="Proteomes" id="UP000249746"/>
    </source>
</evidence>
<evidence type="ECO:0000256" key="1">
    <source>
        <dbReference type="ARBA" id="ARBA00023267"/>
    </source>
</evidence>
<dbReference type="Pfam" id="PF00682">
    <property type="entry name" value="HMGL-like"/>
    <property type="match status" value="1"/>
</dbReference>
<feature type="domain" description="Lipoyl-binding" evidence="3">
    <location>
        <begin position="519"/>
        <end position="594"/>
    </location>
</feature>